<name>A0ABV1DXT5_9FIRM</name>
<dbReference type="InterPro" id="IPR027417">
    <property type="entry name" value="P-loop_NTPase"/>
</dbReference>
<dbReference type="EMBL" id="JBBMFD010000001">
    <property type="protein sequence ID" value="MEQ2439305.1"/>
    <property type="molecule type" value="Genomic_DNA"/>
</dbReference>
<evidence type="ECO:0000313" key="1">
    <source>
        <dbReference type="EMBL" id="MEQ2439305.1"/>
    </source>
</evidence>
<accession>A0ABV1DXT5</accession>
<dbReference type="NCBIfam" id="TIGR04066">
    <property type="entry name" value="nat_prod_clost"/>
    <property type="match status" value="1"/>
</dbReference>
<sequence>MSAYKKAVLYPYNHTFEPVLRHFDQLCISAEEIAVVSPGGLGFVGTKVEISTKHGTQECVVTNSLEEELRDSDILLVCDYPSNKYLDQLVLKAIETALEQEKTVFCFCRVHEDQIEKWNRQKGAKNGLLRYWGTNTQTKDRFTPDVTQDLLEPSVPVIQIMGISENTDKFEVQLILRRLFEEQGYRVSQIGTRPYCEAFGFHSFPSFMTEVGLTESEKVYAINQYVRKLIDEEHADLLIVGVPFPVQKYNQTHTNGFGILPFVLSQAFTPDFTLLCSLYDAGKSNLFEDMSRYCYQRFGFPVDCIHMSSTAIDALTTLDKDEIVYNFYDQNEVEEAVRYWSTCDPAAVPVWNLKQKRDQEKAFELILKKLTNEVEEMPEIMIDFEG</sequence>
<organism evidence="1 2">
    <name type="scientific">Solibaculum intestinale</name>
    <dbReference type="NCBI Taxonomy" id="3133165"/>
    <lineage>
        <taxon>Bacteria</taxon>
        <taxon>Bacillati</taxon>
        <taxon>Bacillota</taxon>
        <taxon>Clostridia</taxon>
        <taxon>Eubacteriales</taxon>
        <taxon>Oscillospiraceae</taxon>
        <taxon>Solibaculum</taxon>
    </lineage>
</organism>
<dbReference type="RefSeq" id="WP_349217582.1">
    <property type="nucleotide sequence ID" value="NZ_JBBMFD010000001.1"/>
</dbReference>
<dbReference type="Gene3D" id="3.40.50.300">
    <property type="entry name" value="P-loop containing nucleotide triphosphate hydrolases"/>
    <property type="match status" value="1"/>
</dbReference>
<proteinExistence type="predicted"/>
<protein>
    <submittedName>
        <fullName evidence="1">TIGR04066 family peptide maturation system protein</fullName>
    </submittedName>
</protein>
<gene>
    <name evidence="1" type="ORF">WMO26_00515</name>
</gene>
<evidence type="ECO:0000313" key="2">
    <source>
        <dbReference type="Proteomes" id="UP001489509"/>
    </source>
</evidence>
<reference evidence="1 2" key="1">
    <citation type="submission" date="2024-03" db="EMBL/GenBank/DDBJ databases">
        <title>Human intestinal bacterial collection.</title>
        <authorList>
            <person name="Pauvert C."/>
            <person name="Hitch T.C.A."/>
            <person name="Clavel T."/>
        </authorList>
    </citation>
    <scope>NUCLEOTIDE SEQUENCE [LARGE SCALE GENOMIC DNA]</scope>
    <source>
        <strain evidence="1 2">CLA-JM-H44</strain>
    </source>
</reference>
<dbReference type="InterPro" id="IPR023823">
    <property type="entry name" value="CHP04066_peptide_maturation"/>
</dbReference>
<keyword evidence="2" id="KW-1185">Reference proteome</keyword>
<dbReference type="Proteomes" id="UP001489509">
    <property type="component" value="Unassembled WGS sequence"/>
</dbReference>
<comment type="caution">
    <text evidence="1">The sequence shown here is derived from an EMBL/GenBank/DDBJ whole genome shotgun (WGS) entry which is preliminary data.</text>
</comment>